<feature type="transmembrane region" description="Helical" evidence="11">
    <location>
        <begin position="77"/>
        <end position="97"/>
    </location>
</feature>
<evidence type="ECO:0000313" key="12">
    <source>
        <dbReference type="EMBL" id="QLH77199.1"/>
    </source>
</evidence>
<dbReference type="KEGG" id="hrr:HZS55_07785"/>
<evidence type="ECO:0000256" key="8">
    <source>
        <dbReference type="ARBA" id="ARBA00022692"/>
    </source>
</evidence>
<keyword evidence="9 11" id="KW-1133">Transmembrane helix</keyword>
<keyword evidence="6 11" id="KW-1003">Cell membrane</keyword>
<comment type="function">
    <text evidence="1 11">Converts cobyric acid to cobinamide by the addition of aminopropanol on the F carboxylic group.</text>
</comment>
<dbReference type="OrthoDB" id="46105at2157"/>
<comment type="subcellular location">
    <subcellularLocation>
        <location evidence="2 11">Cell membrane</location>
        <topology evidence="2 11">Multi-pass membrane protein</topology>
    </subcellularLocation>
</comment>
<keyword evidence="7 11" id="KW-0169">Cobalamin biosynthesis</keyword>
<dbReference type="GO" id="GO:0005886">
    <property type="term" value="C:plasma membrane"/>
    <property type="evidence" value="ECO:0007669"/>
    <property type="project" value="UniProtKB-SubCell"/>
</dbReference>
<dbReference type="RefSeq" id="WP_179911128.1">
    <property type="nucleotide sequence ID" value="NZ_CP058910.1"/>
</dbReference>
<accession>A0A7D5P9S3</accession>
<evidence type="ECO:0000256" key="6">
    <source>
        <dbReference type="ARBA" id="ARBA00022475"/>
    </source>
</evidence>
<feature type="transmembrane region" description="Helical" evidence="11">
    <location>
        <begin position="306"/>
        <end position="325"/>
    </location>
</feature>
<keyword evidence="8 11" id="KW-0812">Transmembrane</keyword>
<dbReference type="GO" id="GO:0009236">
    <property type="term" value="P:cobalamin biosynthetic process"/>
    <property type="evidence" value="ECO:0007669"/>
    <property type="project" value="UniProtKB-UniRule"/>
</dbReference>
<evidence type="ECO:0000256" key="3">
    <source>
        <dbReference type="ARBA" id="ARBA00004953"/>
    </source>
</evidence>
<evidence type="ECO:0000256" key="11">
    <source>
        <dbReference type="HAMAP-Rule" id="MF_00024"/>
    </source>
</evidence>
<dbReference type="UniPathway" id="UPA00148"/>
<dbReference type="InterPro" id="IPR004485">
    <property type="entry name" value="Cobalamin_biosynth_CobD/CbiB"/>
</dbReference>
<dbReference type="PANTHER" id="PTHR34308">
    <property type="entry name" value="COBALAMIN BIOSYNTHESIS PROTEIN CBIB"/>
    <property type="match status" value="1"/>
</dbReference>
<evidence type="ECO:0000256" key="9">
    <source>
        <dbReference type="ARBA" id="ARBA00022989"/>
    </source>
</evidence>
<evidence type="ECO:0000256" key="1">
    <source>
        <dbReference type="ARBA" id="ARBA00003384"/>
    </source>
</evidence>
<dbReference type="GeneID" id="56077754"/>
<dbReference type="GO" id="GO:0048472">
    <property type="term" value="F:threonine-phosphate decarboxylase activity"/>
    <property type="evidence" value="ECO:0007669"/>
    <property type="project" value="InterPro"/>
</dbReference>
<dbReference type="Pfam" id="PF03186">
    <property type="entry name" value="CobD_Cbib"/>
    <property type="match status" value="1"/>
</dbReference>
<gene>
    <name evidence="11" type="primary">cobD</name>
    <name evidence="12" type="ORF">HZS55_07785</name>
</gene>
<proteinExistence type="inferred from homology"/>
<feature type="transmembrane region" description="Helical" evidence="11">
    <location>
        <begin position="47"/>
        <end position="70"/>
    </location>
</feature>
<sequence length="326" mass="32681">MSLSTVAVGLALALDAALGEPPTRVHPVAWFGRLVAPLDRPWTRPRLAGALATVALPLVAALTVGGVVAAAGAWRPLAGAVAGGLALFLTTSLRRLLSVAREVTALTETDLDAARAELRALAGRDAAALSAGEVRSAVVESVSENLADGLVAPLGAFVVLAVVGALLPSAGALRPGLDPAVAAVALGAAGAAWVKAVNTMDSMLGYRSKPVGWAPARLDDAVMWAPARASAVLIAAASLSPGSVLAARRWLDRVPSPNSGWPMGTVAAALGVRLVKPGAYDIDADAPLPTADDAERAVRRVGLAGGLAYLGAGAVTYVGAGVFTWA</sequence>
<evidence type="ECO:0000256" key="4">
    <source>
        <dbReference type="ARBA" id="ARBA00006263"/>
    </source>
</evidence>
<dbReference type="HAMAP" id="MF_00024">
    <property type="entry name" value="CobD_CbiB"/>
    <property type="match status" value="1"/>
</dbReference>
<dbReference type="AlphaFoldDB" id="A0A7D5P9S3"/>
<comment type="similarity">
    <text evidence="4 11">Belongs to the CobD/CbiB family.</text>
</comment>
<comment type="pathway">
    <text evidence="3 11">Cofactor biosynthesis; adenosylcobalamin biosynthesis.</text>
</comment>
<feature type="transmembrane region" description="Helical" evidence="11">
    <location>
        <begin position="180"/>
        <end position="197"/>
    </location>
</feature>
<dbReference type="EMBL" id="CP058910">
    <property type="protein sequence ID" value="QLH77199.1"/>
    <property type="molecule type" value="Genomic_DNA"/>
</dbReference>
<organism evidence="12 13">
    <name type="scientific">Halosimplex rubrum</name>
    <dbReference type="NCBI Taxonomy" id="869889"/>
    <lineage>
        <taxon>Archaea</taxon>
        <taxon>Methanobacteriati</taxon>
        <taxon>Methanobacteriota</taxon>
        <taxon>Stenosarchaea group</taxon>
        <taxon>Halobacteria</taxon>
        <taxon>Halobacteriales</taxon>
        <taxon>Haloarculaceae</taxon>
        <taxon>Halosimplex</taxon>
    </lineage>
</organism>
<keyword evidence="10 11" id="KW-0472">Membrane</keyword>
<dbReference type="Proteomes" id="UP000509667">
    <property type="component" value="Chromosome"/>
</dbReference>
<name>A0A7D5P9S3_9EURY</name>
<evidence type="ECO:0000256" key="5">
    <source>
        <dbReference type="ARBA" id="ARBA00016185"/>
    </source>
</evidence>
<evidence type="ECO:0000313" key="13">
    <source>
        <dbReference type="Proteomes" id="UP000509667"/>
    </source>
</evidence>
<evidence type="ECO:0000256" key="2">
    <source>
        <dbReference type="ARBA" id="ARBA00004651"/>
    </source>
</evidence>
<reference evidence="12 13" key="1">
    <citation type="submission" date="2020-07" db="EMBL/GenBank/DDBJ databases">
        <title>Halosimplex pelagicum sp. nov. and Halosimplex rubrum sp. nov., isolated from salted brown alga Laminaria, and emended description of the genus Halosimplex.</title>
        <authorList>
            <person name="Cui H."/>
        </authorList>
    </citation>
    <scope>NUCLEOTIDE SEQUENCE [LARGE SCALE GENOMIC DNA]</scope>
    <source>
        <strain evidence="12 13">R27</strain>
    </source>
</reference>
<keyword evidence="13" id="KW-1185">Reference proteome</keyword>
<feature type="transmembrane region" description="Helical" evidence="11">
    <location>
        <begin position="150"/>
        <end position="168"/>
    </location>
</feature>
<evidence type="ECO:0000256" key="7">
    <source>
        <dbReference type="ARBA" id="ARBA00022573"/>
    </source>
</evidence>
<dbReference type="GO" id="GO:0015420">
    <property type="term" value="F:ABC-type vitamin B12 transporter activity"/>
    <property type="evidence" value="ECO:0007669"/>
    <property type="project" value="UniProtKB-UniRule"/>
</dbReference>
<protein>
    <recommendedName>
        <fullName evidence="5 11">Probable cobalamin biosynthesis protein CobD</fullName>
    </recommendedName>
</protein>
<feature type="transmembrane region" description="Helical" evidence="11">
    <location>
        <begin position="227"/>
        <end position="247"/>
    </location>
</feature>
<evidence type="ECO:0000256" key="10">
    <source>
        <dbReference type="ARBA" id="ARBA00023136"/>
    </source>
</evidence>
<dbReference type="PANTHER" id="PTHR34308:SF1">
    <property type="entry name" value="COBALAMIN BIOSYNTHESIS PROTEIN CBIB"/>
    <property type="match status" value="1"/>
</dbReference>